<evidence type="ECO:0000313" key="1">
    <source>
        <dbReference type="EMBL" id="KAJ8686633.1"/>
    </source>
</evidence>
<name>A0ACC2PT22_9HYME</name>
<dbReference type="Proteomes" id="UP001239111">
    <property type="component" value="Chromosome 1"/>
</dbReference>
<accession>A0ACC2PT22</accession>
<keyword evidence="2" id="KW-1185">Reference proteome</keyword>
<comment type="caution">
    <text evidence="1">The sequence shown here is derived from an EMBL/GenBank/DDBJ whole genome shotgun (WGS) entry which is preliminary data.</text>
</comment>
<reference evidence="1" key="1">
    <citation type="submission" date="2023-04" db="EMBL/GenBank/DDBJ databases">
        <title>A chromosome-level genome assembly of the parasitoid wasp Eretmocerus hayati.</title>
        <authorList>
            <person name="Zhong Y."/>
            <person name="Liu S."/>
            <person name="Liu Y."/>
        </authorList>
    </citation>
    <scope>NUCLEOTIDE SEQUENCE</scope>
    <source>
        <strain evidence="1">ZJU_SS_LIU_2023</strain>
    </source>
</reference>
<proteinExistence type="predicted"/>
<gene>
    <name evidence="1" type="ORF">QAD02_022427</name>
</gene>
<evidence type="ECO:0000313" key="2">
    <source>
        <dbReference type="Proteomes" id="UP001239111"/>
    </source>
</evidence>
<organism evidence="1 2">
    <name type="scientific">Eretmocerus hayati</name>
    <dbReference type="NCBI Taxonomy" id="131215"/>
    <lineage>
        <taxon>Eukaryota</taxon>
        <taxon>Metazoa</taxon>
        <taxon>Ecdysozoa</taxon>
        <taxon>Arthropoda</taxon>
        <taxon>Hexapoda</taxon>
        <taxon>Insecta</taxon>
        <taxon>Pterygota</taxon>
        <taxon>Neoptera</taxon>
        <taxon>Endopterygota</taxon>
        <taxon>Hymenoptera</taxon>
        <taxon>Apocrita</taxon>
        <taxon>Proctotrupomorpha</taxon>
        <taxon>Chalcidoidea</taxon>
        <taxon>Aphelinidae</taxon>
        <taxon>Aphelininae</taxon>
        <taxon>Eretmocerus</taxon>
    </lineage>
</organism>
<dbReference type="EMBL" id="CM056741">
    <property type="protein sequence ID" value="KAJ8686633.1"/>
    <property type="molecule type" value="Genomic_DNA"/>
</dbReference>
<protein>
    <submittedName>
        <fullName evidence="1">Uncharacterized protein</fullName>
    </submittedName>
</protein>
<sequence>MELECSVQNYAWGKLGSGSVVAQLLKSSTPEFVLEDDKPYAEFWMGTHPNGPSILKQEQIPLSKFIEENKTTLGAVAKECGPNLPYLFKVLSVRKALSIQVHPNKEQAERLHQEQPEIYKDPNHKPEIAIALTTFEALCGFRPIPEIRNFLKYLPELRAAIGENEVSHFLCCDEEEMENSLRKCFSSLMSQGPDLIAQQLRKLLERLSNLDQATRNLLNAKLLERLHLDYPGDVGCFGIYLFNYLILQPGEALYLGANELHAYLFGDCVECMACSDNVVRAGLTPKFKDVGTLIKMVSYASKPAADQKFQALRENECTEVFLPPIQDFAVARITIPPGRSTFNTIPRKSASILIIINGEVQLLDSRIFGRGSVLFIPANETINFKVLHEKVSTVMFQAFANIP</sequence>